<comment type="caution">
    <text evidence="2">The sequence shown here is derived from an EMBL/GenBank/DDBJ whole genome shotgun (WGS) entry which is preliminary data.</text>
</comment>
<evidence type="ECO:0000256" key="1">
    <source>
        <dbReference type="SAM" id="SignalP"/>
    </source>
</evidence>
<feature type="chain" id="PRO_5003997127" description="Secreted protein" evidence="1">
    <location>
        <begin position="19"/>
        <end position="70"/>
    </location>
</feature>
<organism evidence="2 3">
    <name type="scientific">Thanatephorus cucumeris (strain AG1-IA)</name>
    <name type="common">Rice sheath blight fungus</name>
    <name type="synonym">Rhizoctonia solani</name>
    <dbReference type="NCBI Taxonomy" id="983506"/>
    <lineage>
        <taxon>Eukaryota</taxon>
        <taxon>Fungi</taxon>
        <taxon>Dikarya</taxon>
        <taxon>Basidiomycota</taxon>
        <taxon>Agaricomycotina</taxon>
        <taxon>Agaricomycetes</taxon>
        <taxon>Cantharellales</taxon>
        <taxon>Ceratobasidiaceae</taxon>
        <taxon>Rhizoctonia</taxon>
        <taxon>Rhizoctonia solani AG-1</taxon>
    </lineage>
</organism>
<evidence type="ECO:0000313" key="3">
    <source>
        <dbReference type="Proteomes" id="UP000011668"/>
    </source>
</evidence>
<gene>
    <name evidence="2" type="ORF">AG1IA_02490</name>
</gene>
<name>L8X380_THACA</name>
<protein>
    <recommendedName>
        <fullName evidence="4">Secreted protein</fullName>
    </recommendedName>
</protein>
<reference evidence="2 3" key="1">
    <citation type="journal article" date="2013" name="Nat. Commun.">
        <title>The evolution and pathogenic mechanisms of the rice sheath blight pathogen.</title>
        <authorList>
            <person name="Zheng A."/>
            <person name="Lin R."/>
            <person name="Xu L."/>
            <person name="Qin P."/>
            <person name="Tang C."/>
            <person name="Ai P."/>
            <person name="Zhang D."/>
            <person name="Liu Y."/>
            <person name="Sun Z."/>
            <person name="Feng H."/>
            <person name="Wang Y."/>
            <person name="Chen Y."/>
            <person name="Liang X."/>
            <person name="Fu R."/>
            <person name="Li Q."/>
            <person name="Zhang J."/>
            <person name="Yu X."/>
            <person name="Xie Z."/>
            <person name="Ding L."/>
            <person name="Guan P."/>
            <person name="Tang J."/>
            <person name="Liang Y."/>
            <person name="Wang S."/>
            <person name="Deng Q."/>
            <person name="Li S."/>
            <person name="Zhu J."/>
            <person name="Wang L."/>
            <person name="Liu H."/>
            <person name="Li P."/>
        </authorList>
    </citation>
    <scope>NUCLEOTIDE SEQUENCE [LARGE SCALE GENOMIC DNA]</scope>
    <source>
        <strain evidence="3">AG-1 IA</strain>
    </source>
</reference>
<dbReference type="Proteomes" id="UP000011668">
    <property type="component" value="Unassembled WGS sequence"/>
</dbReference>
<dbReference type="AlphaFoldDB" id="L8X380"/>
<accession>L8X380</accession>
<keyword evidence="1" id="KW-0732">Signal</keyword>
<evidence type="ECO:0008006" key="4">
    <source>
        <dbReference type="Google" id="ProtNLM"/>
    </source>
</evidence>
<dbReference type="HOGENOM" id="CLU_2759560_0_0_1"/>
<dbReference type="EMBL" id="AFRT01000537">
    <property type="protein sequence ID" value="ELU43478.1"/>
    <property type="molecule type" value="Genomic_DNA"/>
</dbReference>
<sequence length="70" mass="7446">MCLMLLCVKGCCTPAGFSLVGEGGMPLSEAVGNFASFTFVHSGRRHGLLFQRALVLNVVVKNQDGRLTSC</sequence>
<keyword evidence="3" id="KW-1185">Reference proteome</keyword>
<proteinExistence type="predicted"/>
<evidence type="ECO:0000313" key="2">
    <source>
        <dbReference type="EMBL" id="ELU43478.1"/>
    </source>
</evidence>
<feature type="signal peptide" evidence="1">
    <location>
        <begin position="1"/>
        <end position="18"/>
    </location>
</feature>